<dbReference type="KEGG" id="sdyn:Mal52_00870"/>
<dbReference type="GO" id="GO:0030694">
    <property type="term" value="C:bacterial-type flagellum basal body, rod"/>
    <property type="evidence" value="ECO:0007669"/>
    <property type="project" value="InterPro"/>
</dbReference>
<sequence length="157" mass="17790">MINSILQSTTVPLLEQVASFTERRQEILAGNMANINTDDYRMRDLDVKKFQSLLREAIELRSQPKQSQSQYPMPPFPSPGFPGDSQATQPDIADLFTPEVFEAVQAPPYNLTFQDGNNRSIEEEAMEMTKNGMLQSYAIEFINAQMALLQQVISERV</sequence>
<gene>
    <name evidence="8" type="ORF">Mal52_00870</name>
</gene>
<feature type="region of interest" description="Disordered" evidence="7">
    <location>
        <begin position="61"/>
        <end position="90"/>
    </location>
</feature>
<accession>A0A517ZGN4</accession>
<evidence type="ECO:0000256" key="2">
    <source>
        <dbReference type="ARBA" id="ARBA00009677"/>
    </source>
</evidence>
<dbReference type="RefSeq" id="WP_145373652.1">
    <property type="nucleotide sequence ID" value="NZ_CP036276.1"/>
</dbReference>
<keyword evidence="8" id="KW-0282">Flagellum</keyword>
<proteinExistence type="inferred from homology"/>
<dbReference type="InterPro" id="IPR006300">
    <property type="entry name" value="FlgB"/>
</dbReference>
<keyword evidence="8" id="KW-0966">Cell projection</keyword>
<comment type="subunit">
    <text evidence="6">The basal body constitutes a major portion of the flagellar organelle and consists of a number of rings mounted on a central rod.</text>
</comment>
<comment type="similarity">
    <text evidence="2 6">Belongs to the flagella basal body rod proteins family.</text>
</comment>
<dbReference type="EMBL" id="CP036276">
    <property type="protein sequence ID" value="QDU41634.1"/>
    <property type="molecule type" value="Genomic_DNA"/>
</dbReference>
<evidence type="ECO:0000313" key="9">
    <source>
        <dbReference type="Proteomes" id="UP000319383"/>
    </source>
</evidence>
<evidence type="ECO:0000256" key="7">
    <source>
        <dbReference type="SAM" id="MobiDB-lite"/>
    </source>
</evidence>
<evidence type="ECO:0000256" key="5">
    <source>
        <dbReference type="ARBA" id="ARBA00024934"/>
    </source>
</evidence>
<keyword evidence="8" id="KW-0969">Cilium</keyword>
<keyword evidence="4 6" id="KW-0975">Bacterial flagellum</keyword>
<dbReference type="PIRSF" id="PIRSF002889">
    <property type="entry name" value="Rod_FlgB"/>
    <property type="match status" value="1"/>
</dbReference>
<evidence type="ECO:0000256" key="6">
    <source>
        <dbReference type="PIRNR" id="PIRNR002889"/>
    </source>
</evidence>
<organism evidence="8 9">
    <name type="scientific">Symmachiella dynata</name>
    <dbReference type="NCBI Taxonomy" id="2527995"/>
    <lineage>
        <taxon>Bacteria</taxon>
        <taxon>Pseudomonadati</taxon>
        <taxon>Planctomycetota</taxon>
        <taxon>Planctomycetia</taxon>
        <taxon>Planctomycetales</taxon>
        <taxon>Planctomycetaceae</taxon>
        <taxon>Symmachiella</taxon>
    </lineage>
</organism>
<evidence type="ECO:0000256" key="3">
    <source>
        <dbReference type="ARBA" id="ARBA00014376"/>
    </source>
</evidence>
<protein>
    <recommendedName>
        <fullName evidence="3 6">Flagellar basal body rod protein FlgB</fullName>
    </recommendedName>
</protein>
<dbReference type="AlphaFoldDB" id="A0A517ZGN4"/>
<name>A0A517ZGN4_9PLAN</name>
<evidence type="ECO:0000256" key="1">
    <source>
        <dbReference type="ARBA" id="ARBA00004117"/>
    </source>
</evidence>
<keyword evidence="9" id="KW-1185">Reference proteome</keyword>
<dbReference type="GO" id="GO:0071973">
    <property type="term" value="P:bacterial-type flagellum-dependent cell motility"/>
    <property type="evidence" value="ECO:0007669"/>
    <property type="project" value="InterPro"/>
</dbReference>
<evidence type="ECO:0000313" key="8">
    <source>
        <dbReference type="EMBL" id="QDU41634.1"/>
    </source>
</evidence>
<comment type="subcellular location">
    <subcellularLocation>
        <location evidence="1 6">Bacterial flagellum basal body</location>
    </subcellularLocation>
</comment>
<reference evidence="8 9" key="1">
    <citation type="submission" date="2019-02" db="EMBL/GenBank/DDBJ databases">
        <title>Deep-cultivation of Planctomycetes and their phenomic and genomic characterization uncovers novel biology.</title>
        <authorList>
            <person name="Wiegand S."/>
            <person name="Jogler M."/>
            <person name="Boedeker C."/>
            <person name="Pinto D."/>
            <person name="Vollmers J."/>
            <person name="Rivas-Marin E."/>
            <person name="Kohn T."/>
            <person name="Peeters S.H."/>
            <person name="Heuer A."/>
            <person name="Rast P."/>
            <person name="Oberbeckmann S."/>
            <person name="Bunk B."/>
            <person name="Jeske O."/>
            <person name="Meyerdierks A."/>
            <person name="Storesund J.E."/>
            <person name="Kallscheuer N."/>
            <person name="Luecker S."/>
            <person name="Lage O.M."/>
            <person name="Pohl T."/>
            <person name="Merkel B.J."/>
            <person name="Hornburger P."/>
            <person name="Mueller R.-W."/>
            <person name="Bruemmer F."/>
            <person name="Labrenz M."/>
            <person name="Spormann A.M."/>
            <person name="Op den Camp H."/>
            <person name="Overmann J."/>
            <person name="Amann R."/>
            <person name="Jetten M.S.M."/>
            <person name="Mascher T."/>
            <person name="Medema M.H."/>
            <person name="Devos D.P."/>
            <person name="Kaster A.-K."/>
            <person name="Ovreas L."/>
            <person name="Rohde M."/>
            <person name="Galperin M.Y."/>
            <person name="Jogler C."/>
        </authorList>
    </citation>
    <scope>NUCLEOTIDE SEQUENCE [LARGE SCALE GENOMIC DNA]</scope>
    <source>
        <strain evidence="8 9">Mal52</strain>
    </source>
</reference>
<dbReference type="Proteomes" id="UP000319383">
    <property type="component" value="Chromosome"/>
</dbReference>
<evidence type="ECO:0000256" key="4">
    <source>
        <dbReference type="ARBA" id="ARBA00023143"/>
    </source>
</evidence>
<comment type="function">
    <text evidence="5 6">Structural component of flagellum, the bacterial motility apparatus. Part of the rod structure of flagellar basal body.</text>
</comment>